<dbReference type="InterPro" id="IPR000182">
    <property type="entry name" value="GNAT_dom"/>
</dbReference>
<evidence type="ECO:0000256" key="2">
    <source>
        <dbReference type="ARBA" id="ARBA00023315"/>
    </source>
</evidence>
<feature type="domain" description="N-acetyltransferase" evidence="3">
    <location>
        <begin position="15"/>
        <end position="169"/>
    </location>
</feature>
<comment type="caution">
    <text evidence="4">The sequence shown here is derived from an EMBL/GenBank/DDBJ whole genome shotgun (WGS) entry which is preliminary data.</text>
</comment>
<dbReference type="PROSITE" id="PS51186">
    <property type="entry name" value="GNAT"/>
    <property type="match status" value="1"/>
</dbReference>
<reference evidence="4 5" key="1">
    <citation type="submission" date="2019-06" db="EMBL/GenBank/DDBJ databases">
        <authorList>
            <person name="Li M."/>
        </authorList>
    </citation>
    <scope>NUCLEOTIDE SEQUENCE [LARGE SCALE GENOMIC DNA]</scope>
    <source>
        <strain evidence="4 5">BGMRC6574</strain>
    </source>
</reference>
<name>A0A506U5C9_9HYPH</name>
<keyword evidence="5" id="KW-1185">Reference proteome</keyword>
<dbReference type="PANTHER" id="PTHR43800">
    <property type="entry name" value="PEPTIDYL-LYSINE N-ACETYLTRANSFERASE YJAB"/>
    <property type="match status" value="1"/>
</dbReference>
<dbReference type="RefSeq" id="WP_141166440.1">
    <property type="nucleotide sequence ID" value="NZ_VHLH01000011.1"/>
</dbReference>
<dbReference type="Gene3D" id="3.40.630.30">
    <property type="match status" value="1"/>
</dbReference>
<dbReference type="OrthoDB" id="275336at2"/>
<gene>
    <name evidence="4" type="ORF">FJU11_07455</name>
</gene>
<evidence type="ECO:0000259" key="3">
    <source>
        <dbReference type="PROSITE" id="PS51186"/>
    </source>
</evidence>
<dbReference type="InterPro" id="IPR016181">
    <property type="entry name" value="Acyl_CoA_acyltransferase"/>
</dbReference>
<protein>
    <submittedName>
        <fullName evidence="4">GNAT family N-acetyltransferase</fullName>
    </submittedName>
</protein>
<evidence type="ECO:0000256" key="1">
    <source>
        <dbReference type="ARBA" id="ARBA00022679"/>
    </source>
</evidence>
<dbReference type="Proteomes" id="UP000320314">
    <property type="component" value="Unassembled WGS sequence"/>
</dbReference>
<dbReference type="AlphaFoldDB" id="A0A506U5C9"/>
<sequence>MRQPSSVRFARPINTHAAMLRVHDIPLHFYRYLQFRVGKPWHWVYRLRMDDETLSAIVHSEETQIHVLYVDGAPSGFFELHVEDETVDLAYFGLMPHVHGRGLGKWFLGQAVETAWTLEPERVTVNTNTLDHHIALPLYQRVGFTPIGQTEASIDPLTDDDYIRLAHLD</sequence>
<proteinExistence type="predicted"/>
<accession>A0A506U5C9</accession>
<dbReference type="CDD" id="cd04301">
    <property type="entry name" value="NAT_SF"/>
    <property type="match status" value="1"/>
</dbReference>
<dbReference type="SUPFAM" id="SSF55729">
    <property type="entry name" value="Acyl-CoA N-acyltransferases (Nat)"/>
    <property type="match status" value="1"/>
</dbReference>
<dbReference type="Pfam" id="PF00583">
    <property type="entry name" value="Acetyltransf_1"/>
    <property type="match status" value="1"/>
</dbReference>
<dbReference type="PANTHER" id="PTHR43800:SF1">
    <property type="entry name" value="PEPTIDYL-LYSINE N-ACETYLTRANSFERASE YJAB"/>
    <property type="match status" value="1"/>
</dbReference>
<organism evidence="4 5">
    <name type="scientific">Pararhizobium mangrovi</name>
    <dbReference type="NCBI Taxonomy" id="2590452"/>
    <lineage>
        <taxon>Bacteria</taxon>
        <taxon>Pseudomonadati</taxon>
        <taxon>Pseudomonadota</taxon>
        <taxon>Alphaproteobacteria</taxon>
        <taxon>Hyphomicrobiales</taxon>
        <taxon>Rhizobiaceae</taxon>
        <taxon>Rhizobium/Agrobacterium group</taxon>
        <taxon>Pararhizobium</taxon>
    </lineage>
</organism>
<keyword evidence="1 4" id="KW-0808">Transferase</keyword>
<dbReference type="EMBL" id="VHLH01000011">
    <property type="protein sequence ID" value="TPW29563.1"/>
    <property type="molecule type" value="Genomic_DNA"/>
</dbReference>
<keyword evidence="2" id="KW-0012">Acyltransferase</keyword>
<evidence type="ECO:0000313" key="5">
    <source>
        <dbReference type="Proteomes" id="UP000320314"/>
    </source>
</evidence>
<dbReference type="GO" id="GO:0016747">
    <property type="term" value="F:acyltransferase activity, transferring groups other than amino-acyl groups"/>
    <property type="evidence" value="ECO:0007669"/>
    <property type="project" value="InterPro"/>
</dbReference>
<evidence type="ECO:0000313" key="4">
    <source>
        <dbReference type="EMBL" id="TPW29563.1"/>
    </source>
</evidence>